<dbReference type="PATRIC" id="fig|1299334.3.peg.4118"/>
<protein>
    <submittedName>
        <fullName evidence="1">Putative undecaprenyl-diphosphatase</fullName>
    </submittedName>
</protein>
<reference evidence="1" key="1">
    <citation type="submission" date="2014-01" db="EMBL/GenBank/DDBJ databases">
        <authorList>
            <person name="Brown-Elliot B."/>
            <person name="Wallace R."/>
            <person name="Lenaerts A."/>
            <person name="Ordway D."/>
            <person name="DeGroote M.A."/>
            <person name="Parker T."/>
            <person name="Sizemore C."/>
            <person name="Tallon L.J."/>
            <person name="Sadzewicz L.K."/>
            <person name="Sengamalay N."/>
            <person name="Fraser C.M."/>
            <person name="Hine E."/>
            <person name="Shefchek K.A."/>
            <person name="Das S.P."/>
            <person name="Tettelin H."/>
        </authorList>
    </citation>
    <scope>NUCLEOTIDE SEQUENCE [LARGE SCALE GENOMIC DNA]</scope>
    <source>
        <strain evidence="1">4042</strain>
    </source>
</reference>
<evidence type="ECO:0000313" key="1">
    <source>
        <dbReference type="EMBL" id="EUA42091.1"/>
    </source>
</evidence>
<organism evidence="1">
    <name type="scientific">Mycobacterium xenopi 4042</name>
    <dbReference type="NCBI Taxonomy" id="1299334"/>
    <lineage>
        <taxon>Bacteria</taxon>
        <taxon>Bacillati</taxon>
        <taxon>Actinomycetota</taxon>
        <taxon>Actinomycetes</taxon>
        <taxon>Mycobacteriales</taxon>
        <taxon>Mycobacteriaceae</taxon>
        <taxon>Mycobacterium</taxon>
    </lineage>
</organism>
<sequence length="51" mass="5438">MSGATSTTGWAGTSSSAPFRFACSVWSSPTKSALAHAISGWSPRRCWCFRP</sequence>
<dbReference type="AlphaFoldDB" id="X8BF13"/>
<gene>
    <name evidence="1" type="ORF">I553_5951</name>
</gene>
<comment type="caution">
    <text evidence="1">The sequence shown here is derived from an EMBL/GenBank/DDBJ whole genome shotgun (WGS) entry which is preliminary data.</text>
</comment>
<dbReference type="EMBL" id="JAOB01000042">
    <property type="protein sequence ID" value="EUA42091.1"/>
    <property type="molecule type" value="Genomic_DNA"/>
</dbReference>
<accession>X8BF13</accession>
<proteinExistence type="predicted"/>
<name>X8BF13_MYCXE</name>